<keyword evidence="2" id="KW-0732">Signal</keyword>
<dbReference type="AlphaFoldDB" id="K4KLS6"/>
<dbReference type="Pfam" id="PF17148">
    <property type="entry name" value="DUF5117"/>
    <property type="match status" value="1"/>
</dbReference>
<feature type="signal peptide" evidence="2">
    <location>
        <begin position="1"/>
        <end position="25"/>
    </location>
</feature>
<sequence>MLSRRIALCACLLAGLLLGACQPGATGTDIRSFTQGMQHQAGLLPLDYAPDTGKLYLTIPLDQQEYIYYFSLPQGLGSNDVGLDRGQLMGLNTKLVRFDDAGDKVLLRQRNTHYRAETENQLEQRSVSEAFADAVLWGFPVVARESDRVLVDATGFATRDSHGVSRRLQQTKQGDYSLDASRSAIYPARTKAFPRNTEIEATVTFTGDNPGEFVRQVAADPHAISLRMHHSFVALPDSDFSPRAFHPQSGFWAFDFKDYGVAIEQDMTRRYIPRHRLQKKDPGAALSEAVEPIIYYLDPGTPEPVRTALLEGGRWWNQAFEAAGYKDAFQIRVLPADADPLDVRYNVIQWVHRATRGWSYGYGLTDPRTGEIIKGHVTLGSLRVRQDYLIAQGMTSPFNDDNADTAPLSAMALARIRQLSAHEIGHTLGIAHNFAASPKDRASVMDYPHPLLALENNQVSLTHAYAEGIGEWDKRVIQYGYGDFADDRARLAFIDQSRALGFDFISDPDSRAASDFHATASLWDNGADAAVALSDVMALRAHALANFGAQSLASGRAYSDLEEILVPVYYFHRYQAEAAGKWLGGYHYNYGVKGQAGELQFTPVAAADQSRALNQLLATLSPAFLQLPDQVIKHIPPKAYGHEKTRESTQGFTGALLDPVSMAEASVRHTYAILLAPERLARLEWQATHDQHPLTTGALLNQIWLTLNQPATNTEASTLQWRNQLALFTHLSHMMTDDVLAPEVFAALKGFAQHTLDNTQWRKEPRHQYLKRWAEKAASQMPTNDKLKKAAMPPGSPI</sequence>
<dbReference type="KEGG" id="saga:M5M_14975"/>
<dbReference type="CDD" id="cd04276">
    <property type="entry name" value="ZnMc_MMP_like_2"/>
    <property type="match status" value="1"/>
</dbReference>
<dbReference type="Proteomes" id="UP000000466">
    <property type="component" value="Chromosome"/>
</dbReference>
<dbReference type="RefSeq" id="WP_015048282.1">
    <property type="nucleotide sequence ID" value="NC_018868.3"/>
</dbReference>
<dbReference type="PROSITE" id="PS51257">
    <property type="entry name" value="PROKAR_LIPOPROTEIN"/>
    <property type="match status" value="1"/>
</dbReference>
<dbReference type="InterPro" id="IPR034032">
    <property type="entry name" value="Zn_MMP-like_bac"/>
</dbReference>
<reference evidence="5 6" key="1">
    <citation type="journal article" date="2013" name="Genome Announc.">
        <title>Complete genome sequence of Simiduia agarivorans SA1(T), a marine bacterium able to degrade a variety of polysaccharides.</title>
        <authorList>
            <person name="Lin S.Y."/>
            <person name="Shieh W.Y."/>
            <person name="Chen J.S."/>
            <person name="Tang S.L."/>
        </authorList>
    </citation>
    <scope>NUCLEOTIDE SEQUENCE [LARGE SCALE GENOMIC DNA]</scope>
    <source>
        <strain evidence="6">DSM 21679 / JCM 13881 / BCRC 17597 / SA1</strain>
    </source>
</reference>
<dbReference type="STRING" id="1117647.M5M_14975"/>
<keyword evidence="6" id="KW-1185">Reference proteome</keyword>
<dbReference type="PANTHER" id="PTHR38478">
    <property type="entry name" value="PEPTIDASE M1A AND M12B"/>
    <property type="match status" value="1"/>
</dbReference>
<dbReference type="Gene3D" id="3.40.390.10">
    <property type="entry name" value="Collagenase (Catalytic Domain)"/>
    <property type="match status" value="1"/>
</dbReference>
<name>K4KLS6_SIMAS</name>
<dbReference type="PANTHER" id="PTHR38478:SF1">
    <property type="entry name" value="ZINC DEPENDENT METALLOPROTEASE DOMAIN LIPOPROTEIN"/>
    <property type="match status" value="1"/>
</dbReference>
<evidence type="ECO:0000256" key="1">
    <source>
        <dbReference type="SAM" id="MobiDB-lite"/>
    </source>
</evidence>
<evidence type="ECO:0000313" key="5">
    <source>
        <dbReference type="EMBL" id="AFV00130.1"/>
    </source>
</evidence>
<evidence type="ECO:0008006" key="7">
    <source>
        <dbReference type="Google" id="ProtNLM"/>
    </source>
</evidence>
<evidence type="ECO:0000256" key="2">
    <source>
        <dbReference type="SAM" id="SignalP"/>
    </source>
</evidence>
<protein>
    <recommendedName>
        <fullName evidence="7">Extracellular metal-dependent peptidase</fullName>
    </recommendedName>
</protein>
<dbReference type="InterPro" id="IPR032534">
    <property type="entry name" value="EcxA_zinc-bd"/>
</dbReference>
<evidence type="ECO:0000313" key="6">
    <source>
        <dbReference type="Proteomes" id="UP000000466"/>
    </source>
</evidence>
<dbReference type="SUPFAM" id="SSF55486">
    <property type="entry name" value="Metalloproteases ('zincins'), catalytic domain"/>
    <property type="match status" value="1"/>
</dbReference>
<organism evidence="5 6">
    <name type="scientific">Simiduia agarivorans (strain DSM 21679 / JCM 13881 / BCRC 17597 / SA1)</name>
    <dbReference type="NCBI Taxonomy" id="1117647"/>
    <lineage>
        <taxon>Bacteria</taxon>
        <taxon>Pseudomonadati</taxon>
        <taxon>Pseudomonadota</taxon>
        <taxon>Gammaproteobacteria</taxon>
        <taxon>Cellvibrionales</taxon>
        <taxon>Cellvibrionaceae</taxon>
        <taxon>Simiduia</taxon>
    </lineage>
</organism>
<feature type="domain" description="DUF5117" evidence="4">
    <location>
        <begin position="91"/>
        <end position="280"/>
    </location>
</feature>
<dbReference type="InterPro" id="IPR033413">
    <property type="entry name" value="DUF5117"/>
</dbReference>
<gene>
    <name evidence="5" type="ordered locus">M5M_14975</name>
</gene>
<evidence type="ECO:0000259" key="3">
    <source>
        <dbReference type="Pfam" id="PF16313"/>
    </source>
</evidence>
<dbReference type="eggNOG" id="COG1913">
    <property type="taxonomic scope" value="Bacteria"/>
</dbReference>
<feature type="chain" id="PRO_5003879949" description="Extracellular metal-dependent peptidase" evidence="2">
    <location>
        <begin position="26"/>
        <end position="798"/>
    </location>
</feature>
<dbReference type="GO" id="GO:0008237">
    <property type="term" value="F:metallopeptidase activity"/>
    <property type="evidence" value="ECO:0007669"/>
    <property type="project" value="InterPro"/>
</dbReference>
<feature type="region of interest" description="Disordered" evidence="1">
    <location>
        <begin position="777"/>
        <end position="798"/>
    </location>
</feature>
<evidence type="ECO:0000259" key="4">
    <source>
        <dbReference type="Pfam" id="PF17148"/>
    </source>
</evidence>
<dbReference type="Pfam" id="PF16313">
    <property type="entry name" value="DUF4953"/>
    <property type="match status" value="1"/>
</dbReference>
<dbReference type="HOGENOM" id="CLU_008630_0_0_6"/>
<accession>K4KLS6</accession>
<dbReference type="EMBL" id="CP003746">
    <property type="protein sequence ID" value="AFV00130.1"/>
    <property type="molecule type" value="Genomic_DNA"/>
</dbReference>
<proteinExistence type="predicted"/>
<dbReference type="InterPro" id="IPR024079">
    <property type="entry name" value="MetalloPept_cat_dom_sf"/>
</dbReference>
<feature type="domain" description="EcxA zinc-binding" evidence="3">
    <location>
        <begin position="410"/>
        <end position="710"/>
    </location>
</feature>